<proteinExistence type="predicted"/>
<dbReference type="AlphaFoldDB" id="A0A9W9VRC1"/>
<gene>
    <name evidence="2" type="ORF">N7509_010468</name>
</gene>
<dbReference type="GeneID" id="81374085"/>
<dbReference type="PANTHER" id="PTHR35040">
    <property type="match status" value="1"/>
</dbReference>
<evidence type="ECO:0000256" key="1">
    <source>
        <dbReference type="SAM" id="SignalP"/>
    </source>
</evidence>
<dbReference type="OrthoDB" id="5342184at2759"/>
<reference evidence="2" key="2">
    <citation type="journal article" date="2023" name="IMA Fungus">
        <title>Comparative genomic study of the Penicillium genus elucidates a diverse pangenome and 15 lateral gene transfer events.</title>
        <authorList>
            <person name="Petersen C."/>
            <person name="Sorensen T."/>
            <person name="Nielsen M.R."/>
            <person name="Sondergaard T.E."/>
            <person name="Sorensen J.L."/>
            <person name="Fitzpatrick D.A."/>
            <person name="Frisvad J.C."/>
            <person name="Nielsen K.L."/>
        </authorList>
    </citation>
    <scope>NUCLEOTIDE SEQUENCE</scope>
    <source>
        <strain evidence="2">IBT 29677</strain>
    </source>
</reference>
<protein>
    <submittedName>
        <fullName evidence="2">Spherulation-specific family 4</fullName>
    </submittedName>
</protein>
<dbReference type="EMBL" id="JAPZBU010000009">
    <property type="protein sequence ID" value="KAJ5387927.1"/>
    <property type="molecule type" value="Genomic_DNA"/>
</dbReference>
<keyword evidence="3" id="KW-1185">Reference proteome</keyword>
<reference evidence="2" key="1">
    <citation type="submission" date="2022-12" db="EMBL/GenBank/DDBJ databases">
        <authorList>
            <person name="Petersen C."/>
        </authorList>
    </citation>
    <scope>NUCLEOTIDE SEQUENCE</scope>
    <source>
        <strain evidence="2">IBT 29677</strain>
    </source>
</reference>
<evidence type="ECO:0000313" key="3">
    <source>
        <dbReference type="Proteomes" id="UP001147747"/>
    </source>
</evidence>
<keyword evidence="1" id="KW-0732">Signal</keyword>
<accession>A0A9W9VRC1</accession>
<dbReference type="RefSeq" id="XP_056485725.1">
    <property type="nucleotide sequence ID" value="XM_056635105.1"/>
</dbReference>
<dbReference type="Pfam" id="PF12138">
    <property type="entry name" value="Spherulin4"/>
    <property type="match status" value="1"/>
</dbReference>
<name>A0A9W9VRC1_9EURO</name>
<dbReference type="PANTHER" id="PTHR35040:SF9">
    <property type="entry name" value="4-LIKE CELL SURFACE PROTEIN, PUTATIVE (AFU_ORTHOLOGUE AFUA_4G14080)-RELATED"/>
    <property type="match status" value="1"/>
</dbReference>
<organism evidence="2 3">
    <name type="scientific">Penicillium cosmopolitanum</name>
    <dbReference type="NCBI Taxonomy" id="1131564"/>
    <lineage>
        <taxon>Eukaryota</taxon>
        <taxon>Fungi</taxon>
        <taxon>Dikarya</taxon>
        <taxon>Ascomycota</taxon>
        <taxon>Pezizomycotina</taxon>
        <taxon>Eurotiomycetes</taxon>
        <taxon>Eurotiomycetidae</taxon>
        <taxon>Eurotiales</taxon>
        <taxon>Aspergillaceae</taxon>
        <taxon>Penicillium</taxon>
    </lineage>
</organism>
<dbReference type="InterPro" id="IPR021986">
    <property type="entry name" value="Spherulin4"/>
</dbReference>
<feature type="chain" id="PRO_5040982527" evidence="1">
    <location>
        <begin position="21"/>
        <end position="259"/>
    </location>
</feature>
<feature type="signal peptide" evidence="1">
    <location>
        <begin position="1"/>
        <end position="20"/>
    </location>
</feature>
<dbReference type="Proteomes" id="UP001147747">
    <property type="component" value="Unassembled WGS sequence"/>
</dbReference>
<evidence type="ECO:0000313" key="2">
    <source>
        <dbReference type="EMBL" id="KAJ5387927.1"/>
    </source>
</evidence>
<comment type="caution">
    <text evidence="2">The sequence shown here is derived from an EMBL/GenBank/DDBJ whole genome shotgun (WGS) entry which is preliminary data.</text>
</comment>
<sequence length="259" mass="28262">MLGLTTILSAFLAFVSLVSSTSILVPLYVWPEDDSTWAPVFNAISSYPDVQFQVIVNPNSGPGETAYPDENIIAGVAKLNSHDNVQVIGYVHTEYAERDISEIESEVSTYSKWASYKAKNITVSGIFFDEAPRTNDAEMISYMQTVSTKAKSSDLSTVVFNPGATLEAGSVDEYFKAADLIVEFENSYSAWKTCIPAEQFSSSKHYAKDAIILYSAPETADYRAVVQEAQSMGLGAAYLTSTDNYMSVETVTKVAASFD</sequence>